<dbReference type="PANTHER" id="PTHR34982">
    <property type="entry name" value="YOP PROTEINS TRANSLOCATION PROTEIN L"/>
    <property type="match status" value="1"/>
</dbReference>
<name>A0ABR8YQB4_9CLOT</name>
<keyword evidence="2" id="KW-0653">Protein transport</keyword>
<comment type="caution">
    <text evidence="3">The sequence shown here is derived from an EMBL/GenBank/DDBJ whole genome shotgun (WGS) entry which is preliminary data.</text>
</comment>
<accession>A0ABR8YQB4</accession>
<dbReference type="RefSeq" id="WP_191739404.1">
    <property type="nucleotide sequence ID" value="NZ_JACSQB010000038.1"/>
</dbReference>
<evidence type="ECO:0000313" key="4">
    <source>
        <dbReference type="Proteomes" id="UP000627166"/>
    </source>
</evidence>
<dbReference type="PANTHER" id="PTHR34982:SF1">
    <property type="entry name" value="FLAGELLAR ASSEMBLY PROTEIN FLIH"/>
    <property type="match status" value="1"/>
</dbReference>
<proteinExistence type="predicted"/>
<protein>
    <recommendedName>
        <fullName evidence="5">Flagellar assembly protein FliH</fullName>
    </recommendedName>
</protein>
<dbReference type="Proteomes" id="UP000627166">
    <property type="component" value="Unassembled WGS sequence"/>
</dbReference>
<dbReference type="InterPro" id="IPR051472">
    <property type="entry name" value="T3SS_Stator/FliH"/>
</dbReference>
<gene>
    <name evidence="3" type="ORF">H9637_05150</name>
</gene>
<evidence type="ECO:0000256" key="2">
    <source>
        <dbReference type="ARBA" id="ARBA00022927"/>
    </source>
</evidence>
<evidence type="ECO:0008006" key="5">
    <source>
        <dbReference type="Google" id="ProtNLM"/>
    </source>
</evidence>
<organism evidence="3 4">
    <name type="scientific">Clostridium faecium</name>
    <dbReference type="NCBI Taxonomy" id="2762223"/>
    <lineage>
        <taxon>Bacteria</taxon>
        <taxon>Bacillati</taxon>
        <taxon>Bacillota</taxon>
        <taxon>Clostridia</taxon>
        <taxon>Eubacteriales</taxon>
        <taxon>Clostridiaceae</taxon>
        <taxon>Clostridium</taxon>
    </lineage>
</organism>
<keyword evidence="4" id="KW-1185">Reference proteome</keyword>
<sequence length="248" mass="28327">MQSSYKVIKNHYVITEGKKEICTKSPIVMDEDIPKEKEKIQNTEETLVSFENIAQNIIENAQNKSNKIIIEATEKAKEIESDAFNSGSSKGYDEGYNLGYKEGMKKAEEEGEAIIKNATEVLVSAKLEYKNYIEEKEVHIRELIYNIASSVLKREVENSEAINEIIFDALLEEKNENYFIIKCNSNHLSSLKDEVENMKNKLAFTGDIFIIEDNSLENGTAIIEKDSGKILVDMSYVCEKLKEIIFER</sequence>
<dbReference type="EMBL" id="JACSQB010000038">
    <property type="protein sequence ID" value="MBD8046432.1"/>
    <property type="molecule type" value="Genomic_DNA"/>
</dbReference>
<evidence type="ECO:0000313" key="3">
    <source>
        <dbReference type="EMBL" id="MBD8046432.1"/>
    </source>
</evidence>
<reference evidence="3 4" key="1">
    <citation type="submission" date="2020-08" db="EMBL/GenBank/DDBJ databases">
        <title>A Genomic Blueprint of the Chicken Gut Microbiome.</title>
        <authorList>
            <person name="Gilroy R."/>
            <person name="Ravi A."/>
            <person name="Getino M."/>
            <person name="Pursley I."/>
            <person name="Horton D.L."/>
            <person name="Alikhan N.-F."/>
            <person name="Baker D."/>
            <person name="Gharbi K."/>
            <person name="Hall N."/>
            <person name="Watson M."/>
            <person name="Adriaenssens E.M."/>
            <person name="Foster-Nyarko E."/>
            <person name="Jarju S."/>
            <person name="Secka A."/>
            <person name="Antonio M."/>
            <person name="Oren A."/>
            <person name="Chaudhuri R."/>
            <person name="La Ragione R.M."/>
            <person name="Hildebrand F."/>
            <person name="Pallen M.J."/>
        </authorList>
    </citation>
    <scope>NUCLEOTIDE SEQUENCE [LARGE SCALE GENOMIC DNA]</scope>
    <source>
        <strain evidence="3 4">N37</strain>
    </source>
</reference>
<evidence type="ECO:0000256" key="1">
    <source>
        <dbReference type="ARBA" id="ARBA00022448"/>
    </source>
</evidence>
<keyword evidence="1" id="KW-0813">Transport</keyword>